<accession>A0AAJ7FCU4</accession>
<dbReference type="GeneID" id="107263118"/>
<protein>
    <submittedName>
        <fullName evidence="2">Uncharacterized protein LOC107263118 isoform X1</fullName>
    </submittedName>
</protein>
<gene>
    <name evidence="2" type="primary">LOC107263118</name>
</gene>
<proteinExistence type="predicted"/>
<dbReference type="KEGG" id="ccin:107263118"/>
<evidence type="ECO:0000313" key="1">
    <source>
        <dbReference type="Proteomes" id="UP000694920"/>
    </source>
</evidence>
<evidence type="ECO:0000313" key="2">
    <source>
        <dbReference type="RefSeq" id="XP_015585465.1"/>
    </source>
</evidence>
<reference evidence="2" key="1">
    <citation type="submission" date="2025-08" db="UniProtKB">
        <authorList>
            <consortium name="RefSeq"/>
        </authorList>
    </citation>
    <scope>IDENTIFICATION</scope>
</reference>
<name>A0AAJ7FCU4_CEPCN</name>
<organism evidence="1 2">
    <name type="scientific">Cephus cinctus</name>
    <name type="common">Wheat stem sawfly</name>
    <dbReference type="NCBI Taxonomy" id="211228"/>
    <lineage>
        <taxon>Eukaryota</taxon>
        <taxon>Metazoa</taxon>
        <taxon>Ecdysozoa</taxon>
        <taxon>Arthropoda</taxon>
        <taxon>Hexapoda</taxon>
        <taxon>Insecta</taxon>
        <taxon>Pterygota</taxon>
        <taxon>Neoptera</taxon>
        <taxon>Endopterygota</taxon>
        <taxon>Hymenoptera</taxon>
        <taxon>Cephoidea</taxon>
        <taxon>Cephidae</taxon>
        <taxon>Cephus</taxon>
    </lineage>
</organism>
<dbReference type="Proteomes" id="UP000694920">
    <property type="component" value="Unplaced"/>
</dbReference>
<keyword evidence="1" id="KW-1185">Reference proteome</keyword>
<dbReference type="AlphaFoldDB" id="A0AAJ7FCU4"/>
<dbReference type="RefSeq" id="XP_015585465.1">
    <property type="nucleotide sequence ID" value="XM_015729979.2"/>
</dbReference>
<sequence>MANNFYKTKILRRIISKWKAYHIQLIEYSMKIKTICSAIEIRLKTKILYHWKSYVVHKKCNRRRMFVSCNHYRKTLMSKGLKKLKAYRKYKKIKKLQLSYMKNALEKIKMNFQKMYLVKWRNALFNVARERHKLLKAEEFQVKLLTRKYIHHWMIFFQEHRVKKLRKKKLFNRAQFVFLKRFISIWYAKYQRALNDHDKENWANVIYEIKLKKKFFNIWKKYVKVRIERKLEFQAAKEFHKKLVLQEGLRHIFRICLHKIDERYESREKEIVRNALQDFDILKKFFNKWLRIVSTLSRDKKSSTDNIVRKNISKEKRPRLIIPNFIKNSASFPNIMKTAEKFNYEDNYKSYMLDEEYESLRFDQTDRKNPNVCRNDINEKTLSSESFSAYSLESTLNSTQPNIDSSPFFQKSPIQFKKDICTLAKPKGISQTLLPPSAFYVTSSNCSKLY</sequence>